<comment type="caution">
    <text evidence="2">The sequence shown here is derived from an EMBL/GenBank/DDBJ whole genome shotgun (WGS) entry which is preliminary data.</text>
</comment>
<keyword evidence="1" id="KW-0472">Membrane</keyword>
<evidence type="ECO:0000256" key="1">
    <source>
        <dbReference type="SAM" id="Phobius"/>
    </source>
</evidence>
<gene>
    <name evidence="2" type="ORF">LCGC14_1715920</name>
</gene>
<protein>
    <submittedName>
        <fullName evidence="2">Uncharacterized protein</fullName>
    </submittedName>
</protein>
<feature type="transmembrane region" description="Helical" evidence="1">
    <location>
        <begin position="117"/>
        <end position="137"/>
    </location>
</feature>
<evidence type="ECO:0000313" key="2">
    <source>
        <dbReference type="EMBL" id="KKM13468.1"/>
    </source>
</evidence>
<proteinExistence type="predicted"/>
<reference evidence="2" key="1">
    <citation type="journal article" date="2015" name="Nature">
        <title>Complex archaea that bridge the gap between prokaryotes and eukaryotes.</title>
        <authorList>
            <person name="Spang A."/>
            <person name="Saw J.H."/>
            <person name="Jorgensen S.L."/>
            <person name="Zaremba-Niedzwiedzka K."/>
            <person name="Martijn J."/>
            <person name="Lind A.E."/>
            <person name="van Eijk R."/>
            <person name="Schleper C."/>
            <person name="Guy L."/>
            <person name="Ettema T.J."/>
        </authorList>
    </citation>
    <scope>NUCLEOTIDE SEQUENCE</scope>
</reference>
<dbReference type="PROSITE" id="PS51257">
    <property type="entry name" value="PROKAR_LIPOPROTEIN"/>
    <property type="match status" value="1"/>
</dbReference>
<dbReference type="AlphaFoldDB" id="A0A0F9JU88"/>
<sequence>MRKTIAITLLLILGLTALGCVAVSKYATPAPKASEAALAYGYKAGVLDPNSYQGYANLEKAERLEVALESAYQVYTLGLEHANERHELDYGVLKKVAAANTKKGRATETAFFSEKGIIPLVAGLAGFGGLGSLIGLMRKRPGDITPQDMELALGEAGVKLKDKERQMLEIVRGIQAHLDTDPPDAAMLKGHLEKKQSADTRAVVGALKAV</sequence>
<organism evidence="2">
    <name type="scientific">marine sediment metagenome</name>
    <dbReference type="NCBI Taxonomy" id="412755"/>
    <lineage>
        <taxon>unclassified sequences</taxon>
        <taxon>metagenomes</taxon>
        <taxon>ecological metagenomes</taxon>
    </lineage>
</organism>
<name>A0A0F9JU88_9ZZZZ</name>
<keyword evidence="1" id="KW-1133">Transmembrane helix</keyword>
<accession>A0A0F9JU88</accession>
<keyword evidence="1" id="KW-0812">Transmembrane</keyword>
<dbReference type="EMBL" id="LAZR01015374">
    <property type="protein sequence ID" value="KKM13468.1"/>
    <property type="molecule type" value="Genomic_DNA"/>
</dbReference>